<dbReference type="AlphaFoldDB" id="A0A448WID9"/>
<sequence length="215" mass="25023">MDKLVWPRACWRADCLILPIRLTNDNLTDSSTEPSSLTEQLRLLTGLRGHLIHRWTPNHPVLSNRSFCHRCISLLRVRVATDGAEWEESQRYNIAEVKFILREKQLQGNEEEAKSESRENTKIETKLQRCKAHEKEDCSEDRITKADYQSMIWAKDCSERHLGSDLTCQDVDTRMVTRRSIELSADSLLVRAHLWARLNSHLLAVWEDCGLRPLF</sequence>
<proteinExistence type="predicted"/>
<keyword evidence="2" id="KW-1185">Reference proteome</keyword>
<accession>A0A448WID9</accession>
<dbReference type="Proteomes" id="UP000784294">
    <property type="component" value="Unassembled WGS sequence"/>
</dbReference>
<dbReference type="EMBL" id="CAAALY010014823">
    <property type="protein sequence ID" value="VEL12462.1"/>
    <property type="molecule type" value="Genomic_DNA"/>
</dbReference>
<comment type="caution">
    <text evidence="1">The sequence shown here is derived from an EMBL/GenBank/DDBJ whole genome shotgun (WGS) entry which is preliminary data.</text>
</comment>
<evidence type="ECO:0000313" key="1">
    <source>
        <dbReference type="EMBL" id="VEL12462.1"/>
    </source>
</evidence>
<gene>
    <name evidence="1" type="ORF">PXEA_LOCUS5902</name>
</gene>
<reference evidence="1" key="1">
    <citation type="submission" date="2018-11" db="EMBL/GenBank/DDBJ databases">
        <authorList>
            <consortium name="Pathogen Informatics"/>
        </authorList>
    </citation>
    <scope>NUCLEOTIDE SEQUENCE</scope>
</reference>
<protein>
    <submittedName>
        <fullName evidence="1">Uncharacterized protein</fullName>
    </submittedName>
</protein>
<name>A0A448WID9_9PLAT</name>
<organism evidence="1 2">
    <name type="scientific">Protopolystoma xenopodis</name>
    <dbReference type="NCBI Taxonomy" id="117903"/>
    <lineage>
        <taxon>Eukaryota</taxon>
        <taxon>Metazoa</taxon>
        <taxon>Spiralia</taxon>
        <taxon>Lophotrochozoa</taxon>
        <taxon>Platyhelminthes</taxon>
        <taxon>Monogenea</taxon>
        <taxon>Polyopisthocotylea</taxon>
        <taxon>Polystomatidea</taxon>
        <taxon>Polystomatidae</taxon>
        <taxon>Protopolystoma</taxon>
    </lineage>
</organism>
<evidence type="ECO:0000313" key="2">
    <source>
        <dbReference type="Proteomes" id="UP000784294"/>
    </source>
</evidence>